<reference evidence="5" key="1">
    <citation type="submission" date="2017-08" db="EMBL/GenBank/DDBJ databases">
        <title>Direct submision.</title>
        <authorList>
            <person name="Kim S.-J."/>
            <person name="Rhee S.-K."/>
        </authorList>
    </citation>
    <scope>NUCLEOTIDE SEQUENCE [LARGE SCALE GENOMIC DNA]</scope>
    <source>
        <strain evidence="5">GI5</strain>
    </source>
</reference>
<feature type="repeat" description="WD" evidence="3">
    <location>
        <begin position="150"/>
        <end position="191"/>
    </location>
</feature>
<evidence type="ECO:0000313" key="4">
    <source>
        <dbReference type="EMBL" id="AUM12542.1"/>
    </source>
</evidence>
<dbReference type="RefSeq" id="WP_101893910.1">
    <property type="nucleotide sequence ID" value="NZ_CP022684.1"/>
</dbReference>
<evidence type="ECO:0000256" key="3">
    <source>
        <dbReference type="PROSITE-ProRule" id="PRU00221"/>
    </source>
</evidence>
<dbReference type="InterPro" id="IPR011047">
    <property type="entry name" value="Quinoprotein_ADH-like_sf"/>
</dbReference>
<evidence type="ECO:0000256" key="1">
    <source>
        <dbReference type="ARBA" id="ARBA00022574"/>
    </source>
</evidence>
<dbReference type="PROSITE" id="PS51257">
    <property type="entry name" value="PROKAR_LIPOPROTEIN"/>
    <property type="match status" value="1"/>
</dbReference>
<keyword evidence="1 3" id="KW-0853">WD repeat</keyword>
<evidence type="ECO:0000313" key="5">
    <source>
        <dbReference type="Proteomes" id="UP000235116"/>
    </source>
</evidence>
<protein>
    <submittedName>
        <fullName evidence="4">Uncharacterized protein</fullName>
    </submittedName>
</protein>
<keyword evidence="2" id="KW-0677">Repeat</keyword>
<gene>
    <name evidence="4" type="ORF">Kalk_08970</name>
</gene>
<organism evidence="4 5">
    <name type="scientific">Ketobacter alkanivorans</name>
    <dbReference type="NCBI Taxonomy" id="1917421"/>
    <lineage>
        <taxon>Bacteria</taxon>
        <taxon>Pseudomonadati</taxon>
        <taxon>Pseudomonadota</taxon>
        <taxon>Gammaproteobacteria</taxon>
        <taxon>Pseudomonadales</taxon>
        <taxon>Ketobacteraceae</taxon>
        <taxon>Ketobacter</taxon>
    </lineage>
</organism>
<evidence type="ECO:0000256" key="2">
    <source>
        <dbReference type="ARBA" id="ARBA00022737"/>
    </source>
</evidence>
<dbReference type="OrthoDB" id="6192037at2"/>
<sequence length="315" mass="34331">MRVLITLIFSLLLVACGDSPSREWETTSNGAYTASLSPDGEYAVIGSVQHGGSLWRLKDGERLYNWNHANGQFSKLVASTFSTDGRFALTAEQKRFVMWEVSTGKPAGFWPAEGGVLSMALSDNGRYAIIGQENYSALYVDTANGAILSTLTHSGDINTVAISANGLIGVTGSEDGIVKVWDLPEGKETFAYQLGDDVSAVAISRDASLVFGSLYYGKGKIWQVKTGKEVSSVGHFRTTITAARFSKDNKTLLTGFTARRMVLWDVATGNTLKNWRAQAPLFWRPSGLVVGDVAFTNTPNQYRNIFSNGLINEWR</sequence>
<keyword evidence="5" id="KW-1185">Reference proteome</keyword>
<dbReference type="PROSITE" id="PS50082">
    <property type="entry name" value="WD_REPEATS_2"/>
    <property type="match status" value="1"/>
</dbReference>
<dbReference type="AlphaFoldDB" id="A0A2K9LJT4"/>
<dbReference type="KEGG" id="kak:Kalk_08970"/>
<proteinExistence type="predicted"/>
<dbReference type="SUPFAM" id="SSF50998">
    <property type="entry name" value="Quinoprotein alcohol dehydrogenase-like"/>
    <property type="match status" value="1"/>
</dbReference>
<dbReference type="PANTHER" id="PTHR19848:SF8">
    <property type="entry name" value="F-BOX AND WD REPEAT DOMAIN CONTAINING 7"/>
    <property type="match status" value="1"/>
</dbReference>
<dbReference type="PROSITE" id="PS50294">
    <property type="entry name" value="WD_REPEATS_REGION"/>
    <property type="match status" value="1"/>
</dbReference>
<dbReference type="Proteomes" id="UP000235116">
    <property type="component" value="Chromosome"/>
</dbReference>
<dbReference type="EMBL" id="CP022684">
    <property type="protein sequence ID" value="AUM12542.1"/>
    <property type="molecule type" value="Genomic_DNA"/>
</dbReference>
<dbReference type="SMART" id="SM00320">
    <property type="entry name" value="WD40"/>
    <property type="match status" value="4"/>
</dbReference>
<dbReference type="Pfam" id="PF00400">
    <property type="entry name" value="WD40"/>
    <property type="match status" value="2"/>
</dbReference>
<dbReference type="InterPro" id="IPR015943">
    <property type="entry name" value="WD40/YVTN_repeat-like_dom_sf"/>
</dbReference>
<dbReference type="PANTHER" id="PTHR19848">
    <property type="entry name" value="WD40 REPEAT PROTEIN"/>
    <property type="match status" value="1"/>
</dbReference>
<dbReference type="Gene3D" id="2.130.10.10">
    <property type="entry name" value="YVTN repeat-like/Quinoprotein amine dehydrogenase"/>
    <property type="match status" value="2"/>
</dbReference>
<dbReference type="InterPro" id="IPR001680">
    <property type="entry name" value="WD40_rpt"/>
</dbReference>
<accession>A0A2K9LJT4</accession>
<name>A0A2K9LJT4_9GAMM</name>